<comment type="subunit">
    <text evidence="3">Component of the 19S regulatory particle (RP/PA700) lid subcomplex of the 26S proteasome. The 26S proteasome is composed of a core protease (CP), known as the 20S proteasome, capped at one or both ends by the 19S regulatory particle (RP/PA700). The RP/PA700 complex is composed of at least 17 different subunits in two subcomplexes, the base and the lid, which form the portions proximal and distal to the 20S proteolytic core, respectively.</text>
</comment>
<dbReference type="GO" id="GO:0008541">
    <property type="term" value="C:proteasome regulatory particle, lid subcomplex"/>
    <property type="evidence" value="ECO:0007669"/>
    <property type="project" value="TreeGrafter"/>
</dbReference>
<organism evidence="5 6">
    <name type="scientific">Elliptochloris bilobata</name>
    <dbReference type="NCBI Taxonomy" id="381761"/>
    <lineage>
        <taxon>Eukaryota</taxon>
        <taxon>Viridiplantae</taxon>
        <taxon>Chlorophyta</taxon>
        <taxon>core chlorophytes</taxon>
        <taxon>Trebouxiophyceae</taxon>
        <taxon>Trebouxiophyceae incertae sedis</taxon>
        <taxon>Elliptochloris clade</taxon>
        <taxon>Elliptochloris</taxon>
    </lineage>
</organism>
<dbReference type="EMBL" id="JALJOU010000061">
    <property type="protein sequence ID" value="KAK9826909.1"/>
    <property type="molecule type" value="Genomic_DNA"/>
</dbReference>
<comment type="similarity">
    <text evidence="1">Belongs to the proteasome subunit p55 family.</text>
</comment>
<comment type="caution">
    <text evidence="5">The sequence shown here is derived from an EMBL/GenBank/DDBJ whole genome shotgun (WGS) entry which is preliminary data.</text>
</comment>
<dbReference type="Gene3D" id="1.10.10.10">
    <property type="entry name" value="Winged helix-like DNA-binding domain superfamily/Winged helix DNA-binding domain"/>
    <property type="match status" value="1"/>
</dbReference>
<dbReference type="AlphaFoldDB" id="A0AAW1QZE7"/>
<dbReference type="Pfam" id="PF22241">
    <property type="entry name" value="PSMD12-CSN4_N"/>
    <property type="match status" value="2"/>
</dbReference>
<dbReference type="GO" id="GO:0005737">
    <property type="term" value="C:cytoplasm"/>
    <property type="evidence" value="ECO:0007669"/>
    <property type="project" value="TreeGrafter"/>
</dbReference>
<keyword evidence="6" id="KW-1185">Reference proteome</keyword>
<dbReference type="PROSITE" id="PS50250">
    <property type="entry name" value="PCI"/>
    <property type="match status" value="1"/>
</dbReference>
<name>A0AAW1QZE7_9CHLO</name>
<proteinExistence type="inferred from homology"/>
<evidence type="ECO:0000256" key="1">
    <source>
        <dbReference type="ARBA" id="ARBA00006397"/>
    </source>
</evidence>
<dbReference type="InterPro" id="IPR036390">
    <property type="entry name" value="WH_DNA-bd_sf"/>
</dbReference>
<sequence>MVVGEFTASSIANEQDRLEEDQREKLKTSKVDYAKLDSDVAALKLLAAKGNLAEALEGLLNLEKQHRLGEDATATKAACAAILEVLFKAKDWKALNEHIVLLAKRRSQLKQVVQAFVRQAMGYVDQAPDKETRVELIKTLQTVTEGKIYVEIERARLTRRLAGIWEEEGKIDEAADTLQEVAVETFGAMAKTEKIFYILEQVRLCLDRKDFIRAQILAKKVSPRAFVEQPNKKGQATGEVGIEGTTIEAPDAGTPTLEELKLRYYELLIRYHEHQDAYLEICRCYKAIAAMPSVAEDAKRAATVLRKICWFVVLAPTSSDQVTLLTDAAATKALEELPAYKDLLQAFITPEVVWWGVFSKRYADEMAAQEDVFGGPGGAARLKALRLRVTEHNVLVVAKYYSRLTLARLAELLDLPVEEAEERLSEMVVAGAVTAKINRPAGIVRFALRRAPAEHLNGWAANIRRLLEVVERATQDIQKESMVHKVPIGVA</sequence>
<evidence type="ECO:0000259" key="4">
    <source>
        <dbReference type="PROSITE" id="PS50250"/>
    </source>
</evidence>
<evidence type="ECO:0000256" key="2">
    <source>
        <dbReference type="ARBA" id="ARBA00022942"/>
    </source>
</evidence>
<accession>A0AAW1QZE7</accession>
<keyword evidence="2" id="KW-0647">Proteasome</keyword>
<dbReference type="Proteomes" id="UP001445335">
    <property type="component" value="Unassembled WGS sequence"/>
</dbReference>
<gene>
    <name evidence="5" type="ORF">WJX81_008396</name>
</gene>
<dbReference type="InterPro" id="IPR040134">
    <property type="entry name" value="PSMD12/CSN4"/>
</dbReference>
<dbReference type="SUPFAM" id="SSF46785">
    <property type="entry name" value="Winged helix' DNA-binding domain"/>
    <property type="match status" value="1"/>
</dbReference>
<dbReference type="PANTHER" id="PTHR10855:SF1">
    <property type="entry name" value="26S PROTEASOME NON-ATPASE REGULATORY SUBUNIT 12"/>
    <property type="match status" value="1"/>
</dbReference>
<dbReference type="PANTHER" id="PTHR10855">
    <property type="entry name" value="26S PROTEASOME NON-ATPASE REGULATORY SUBUNIT 12/COP9 SIGNALOSOME COMPLEX SUBUNIT 4"/>
    <property type="match status" value="1"/>
</dbReference>
<dbReference type="InterPro" id="IPR040896">
    <property type="entry name" value="RPN5_C"/>
</dbReference>
<evidence type="ECO:0000313" key="5">
    <source>
        <dbReference type="EMBL" id="KAK9826909.1"/>
    </source>
</evidence>
<dbReference type="InterPro" id="IPR054559">
    <property type="entry name" value="PSMD12-CSN4-like_N"/>
</dbReference>
<dbReference type="GO" id="GO:0005634">
    <property type="term" value="C:nucleus"/>
    <property type="evidence" value="ECO:0007669"/>
    <property type="project" value="UniProtKB-ARBA"/>
</dbReference>
<dbReference type="Pfam" id="PF01399">
    <property type="entry name" value="PCI"/>
    <property type="match status" value="1"/>
</dbReference>
<evidence type="ECO:0000313" key="6">
    <source>
        <dbReference type="Proteomes" id="UP001445335"/>
    </source>
</evidence>
<dbReference type="SMART" id="SM00088">
    <property type="entry name" value="PINT"/>
    <property type="match status" value="1"/>
</dbReference>
<feature type="domain" description="PCI" evidence="4">
    <location>
        <begin position="273"/>
        <end position="451"/>
    </location>
</feature>
<dbReference type="InterPro" id="IPR036388">
    <property type="entry name" value="WH-like_DNA-bd_sf"/>
</dbReference>
<dbReference type="FunFam" id="1.10.10.10:FF:000070">
    <property type="entry name" value="26S proteasome non-ATPase regulatory subunit 12"/>
    <property type="match status" value="1"/>
</dbReference>
<reference evidence="5 6" key="1">
    <citation type="journal article" date="2024" name="Nat. Commun.">
        <title>Phylogenomics reveals the evolutionary origins of lichenization in chlorophyte algae.</title>
        <authorList>
            <person name="Puginier C."/>
            <person name="Libourel C."/>
            <person name="Otte J."/>
            <person name="Skaloud P."/>
            <person name="Haon M."/>
            <person name="Grisel S."/>
            <person name="Petersen M."/>
            <person name="Berrin J.G."/>
            <person name="Delaux P.M."/>
            <person name="Dal Grande F."/>
            <person name="Keller J."/>
        </authorList>
    </citation>
    <scope>NUCLEOTIDE SEQUENCE [LARGE SCALE GENOMIC DNA]</scope>
    <source>
        <strain evidence="5 6">SAG 245.80</strain>
    </source>
</reference>
<dbReference type="Pfam" id="PF18098">
    <property type="entry name" value="RPN5_C"/>
    <property type="match status" value="1"/>
</dbReference>
<dbReference type="InterPro" id="IPR000717">
    <property type="entry name" value="PCI_dom"/>
</dbReference>
<evidence type="ECO:0000256" key="3">
    <source>
        <dbReference type="ARBA" id="ARBA00064920"/>
    </source>
</evidence>
<protein>
    <recommendedName>
        <fullName evidence="4">PCI domain-containing protein</fullName>
    </recommendedName>
</protein>